<sequence>MTKGRSTVTNREYDYPSSYNLLSTTNTKGQIKYANRQFCEVAGFELHELEGKPHNIVRHPSMPKPAFQNMWNYIESGKPWMGMVKNRCKNGDHYWVNAYVTPITNNSGQTVEYQSVRTKPDRAVVNRAEKIYQKLNDGTAVESFTRASMSLSTQMMLIIGAFYILSMIFASLPSPWSYILETVLVVVALFLTYQRLSPVRELSQKARKVYDNPLMQKIYINKVNDIAAIELALLARESELRAVLGRVKDASDTVRGHAKETVDECDKSAQLLNNQQAQTGSLATAINQMTATIQEIASNTNNAASQSEAALKSVKEGSLAVNENMENNYTLSEELTQTQSDIEDLNAQTVNIGGVVDVIRGISEQTNLLALNAAIEAARAGEQGRGFAVVADEVRALAQRTQDSTKEIDDIVANLRQRAERAVQAIQNGVEKSGQCVEKAEGTKASLDSINSIVNDISSLNYQIATSTEEMSGVSNELNNNAVTISQLATDSLQSSDRSLETMSNTQKALSDQKSLVDQFIAKFQS</sequence>
<keyword evidence="3" id="KW-0488">Methylation</keyword>
<dbReference type="PANTHER" id="PTHR32089">
    <property type="entry name" value="METHYL-ACCEPTING CHEMOTAXIS PROTEIN MCPB"/>
    <property type="match status" value="1"/>
</dbReference>
<protein>
    <submittedName>
        <fullName evidence="14">Diguanylate cyclase</fullName>
    </submittedName>
</protein>
<evidence type="ECO:0000256" key="2">
    <source>
        <dbReference type="ARBA" id="ARBA00022475"/>
    </source>
</evidence>
<evidence type="ECO:0000256" key="5">
    <source>
        <dbReference type="ARBA" id="ARBA00022519"/>
    </source>
</evidence>
<evidence type="ECO:0000256" key="10">
    <source>
        <dbReference type="ARBA" id="ARBA00029447"/>
    </source>
</evidence>
<comment type="subcellular location">
    <subcellularLocation>
        <location evidence="1">Cell inner membrane</location>
        <topology evidence="1">Multi-pass membrane protein</topology>
    </subcellularLocation>
</comment>
<dbReference type="SMART" id="SM00283">
    <property type="entry name" value="MA"/>
    <property type="match status" value="1"/>
</dbReference>
<dbReference type="EMBL" id="JWIC01000004">
    <property type="protein sequence ID" value="KID58123.1"/>
    <property type="molecule type" value="Genomic_DNA"/>
</dbReference>
<organism evidence="14 15">
    <name type="scientific">Pseudoalteromonas luteoviolacea</name>
    <dbReference type="NCBI Taxonomy" id="43657"/>
    <lineage>
        <taxon>Bacteria</taxon>
        <taxon>Pseudomonadati</taxon>
        <taxon>Pseudomonadota</taxon>
        <taxon>Gammaproteobacteria</taxon>
        <taxon>Alteromonadales</taxon>
        <taxon>Pseudoalteromonadaceae</taxon>
        <taxon>Pseudoalteromonas</taxon>
    </lineage>
</organism>
<dbReference type="InterPro" id="IPR013655">
    <property type="entry name" value="PAS_fold_3"/>
</dbReference>
<dbReference type="PROSITE" id="PS50111">
    <property type="entry name" value="CHEMOTAXIS_TRANSDUC_2"/>
    <property type="match status" value="1"/>
</dbReference>
<evidence type="ECO:0000256" key="3">
    <source>
        <dbReference type="ARBA" id="ARBA00022481"/>
    </source>
</evidence>
<dbReference type="SUPFAM" id="SSF58104">
    <property type="entry name" value="Methyl-accepting chemotaxis protein (MCP) signaling domain"/>
    <property type="match status" value="1"/>
</dbReference>
<feature type="transmembrane region" description="Helical" evidence="12">
    <location>
        <begin position="155"/>
        <end position="172"/>
    </location>
</feature>
<accession>A0A0C1MTL1</accession>
<evidence type="ECO:0000256" key="12">
    <source>
        <dbReference type="SAM" id="Phobius"/>
    </source>
</evidence>
<keyword evidence="8 12" id="KW-0472">Membrane</keyword>
<keyword evidence="6 12" id="KW-0812">Transmembrane</keyword>
<evidence type="ECO:0000256" key="11">
    <source>
        <dbReference type="PROSITE-ProRule" id="PRU00284"/>
    </source>
</evidence>
<evidence type="ECO:0000259" key="13">
    <source>
        <dbReference type="PROSITE" id="PS50111"/>
    </source>
</evidence>
<dbReference type="Gene3D" id="3.30.450.20">
    <property type="entry name" value="PAS domain"/>
    <property type="match status" value="1"/>
</dbReference>
<dbReference type="GO" id="GO:0005886">
    <property type="term" value="C:plasma membrane"/>
    <property type="evidence" value="ECO:0007669"/>
    <property type="project" value="UniProtKB-SubCell"/>
</dbReference>
<dbReference type="FunFam" id="1.10.287.950:FF:000001">
    <property type="entry name" value="Methyl-accepting chemotaxis sensory transducer"/>
    <property type="match status" value="1"/>
</dbReference>
<dbReference type="Proteomes" id="UP000031327">
    <property type="component" value="Unassembled WGS sequence"/>
</dbReference>
<evidence type="ECO:0000313" key="15">
    <source>
        <dbReference type="Proteomes" id="UP000031327"/>
    </source>
</evidence>
<evidence type="ECO:0000256" key="8">
    <source>
        <dbReference type="ARBA" id="ARBA00023136"/>
    </source>
</evidence>
<evidence type="ECO:0000256" key="1">
    <source>
        <dbReference type="ARBA" id="ARBA00004429"/>
    </source>
</evidence>
<dbReference type="InterPro" id="IPR035965">
    <property type="entry name" value="PAS-like_dom_sf"/>
</dbReference>
<reference evidence="14 15" key="1">
    <citation type="submission" date="2014-12" db="EMBL/GenBank/DDBJ databases">
        <title>Draft Genome Sequence of Pseudoalteromonas luteoviolacea HI1.</title>
        <authorList>
            <person name="Asahina A.Y."/>
            <person name="Hadfield M.G."/>
        </authorList>
    </citation>
    <scope>NUCLEOTIDE SEQUENCE [LARGE SCALE GENOMIC DNA]</scope>
    <source>
        <strain evidence="14 15">HI1</strain>
    </source>
</reference>
<dbReference type="SMART" id="SM00086">
    <property type="entry name" value="PAC"/>
    <property type="match status" value="1"/>
</dbReference>
<dbReference type="Gene3D" id="1.10.287.950">
    <property type="entry name" value="Methyl-accepting chemotaxis protein"/>
    <property type="match status" value="1"/>
</dbReference>
<evidence type="ECO:0000256" key="7">
    <source>
        <dbReference type="ARBA" id="ARBA00022989"/>
    </source>
</evidence>
<dbReference type="SUPFAM" id="SSF55785">
    <property type="entry name" value="PYP-like sensor domain (PAS domain)"/>
    <property type="match status" value="1"/>
</dbReference>
<keyword evidence="9 11" id="KW-0807">Transducer</keyword>
<dbReference type="GO" id="GO:0007165">
    <property type="term" value="P:signal transduction"/>
    <property type="evidence" value="ECO:0007669"/>
    <property type="project" value="UniProtKB-KW"/>
</dbReference>
<dbReference type="InterPro" id="IPR001610">
    <property type="entry name" value="PAC"/>
</dbReference>
<dbReference type="CDD" id="cd00130">
    <property type="entry name" value="PAS"/>
    <property type="match status" value="1"/>
</dbReference>
<evidence type="ECO:0000256" key="6">
    <source>
        <dbReference type="ARBA" id="ARBA00022692"/>
    </source>
</evidence>
<comment type="similarity">
    <text evidence="10">Belongs to the methyl-accepting chemotaxis (MCP) protein family.</text>
</comment>
<dbReference type="InterPro" id="IPR004089">
    <property type="entry name" value="MCPsignal_dom"/>
</dbReference>
<evidence type="ECO:0000256" key="9">
    <source>
        <dbReference type="ARBA" id="ARBA00023224"/>
    </source>
</evidence>
<keyword evidence="4" id="KW-0145">Chemotaxis</keyword>
<gene>
    <name evidence="14" type="ORF">JF50_05265</name>
</gene>
<dbReference type="Pfam" id="PF08447">
    <property type="entry name" value="PAS_3"/>
    <property type="match status" value="1"/>
</dbReference>
<dbReference type="AlphaFoldDB" id="A0A0C1MTL1"/>
<dbReference type="OrthoDB" id="5675566at2"/>
<proteinExistence type="inferred from homology"/>
<dbReference type="InterPro" id="IPR000014">
    <property type="entry name" value="PAS"/>
</dbReference>
<dbReference type="PANTHER" id="PTHR32089:SF112">
    <property type="entry name" value="LYSOZYME-LIKE PROTEIN-RELATED"/>
    <property type="match status" value="1"/>
</dbReference>
<dbReference type="FunFam" id="3.30.450.20:FF:000046">
    <property type="entry name" value="Aerotaxis sensor receptor"/>
    <property type="match status" value="1"/>
</dbReference>
<keyword evidence="5" id="KW-0997">Cell inner membrane</keyword>
<dbReference type="CDD" id="cd11386">
    <property type="entry name" value="MCP_signal"/>
    <property type="match status" value="1"/>
</dbReference>
<evidence type="ECO:0000313" key="14">
    <source>
        <dbReference type="EMBL" id="KID58123.1"/>
    </source>
</evidence>
<keyword evidence="2" id="KW-1003">Cell membrane</keyword>
<keyword evidence="7 12" id="KW-1133">Transmembrane helix</keyword>
<name>A0A0C1MTL1_9GAMM</name>
<dbReference type="Pfam" id="PF00015">
    <property type="entry name" value="MCPsignal"/>
    <property type="match status" value="1"/>
</dbReference>
<comment type="caution">
    <text evidence="14">The sequence shown here is derived from an EMBL/GenBank/DDBJ whole genome shotgun (WGS) entry which is preliminary data.</text>
</comment>
<dbReference type="NCBIfam" id="TIGR00229">
    <property type="entry name" value="sensory_box"/>
    <property type="match status" value="1"/>
</dbReference>
<feature type="domain" description="Methyl-accepting transducer" evidence="13">
    <location>
        <begin position="250"/>
        <end position="486"/>
    </location>
</feature>
<dbReference type="RefSeq" id="WP_039608418.1">
    <property type="nucleotide sequence ID" value="NZ_JWIC01000004.1"/>
</dbReference>
<evidence type="ECO:0000256" key="4">
    <source>
        <dbReference type="ARBA" id="ARBA00022500"/>
    </source>
</evidence>
<dbReference type="GO" id="GO:0052131">
    <property type="term" value="P:positive aerotaxis"/>
    <property type="evidence" value="ECO:0007669"/>
    <property type="project" value="UniProtKB-ARBA"/>
</dbReference>